<dbReference type="Pfam" id="PF01697">
    <property type="entry name" value="Glyco_transf_92"/>
    <property type="match status" value="1"/>
</dbReference>
<evidence type="ECO:0000256" key="8">
    <source>
        <dbReference type="RuleBase" id="RU366017"/>
    </source>
</evidence>
<name>R4FK84_RHOPR</name>
<evidence type="ECO:0000256" key="4">
    <source>
        <dbReference type="ARBA" id="ARBA00022679"/>
    </source>
</evidence>
<keyword evidence="4 8" id="KW-0808">Transferase</keyword>
<comment type="similarity">
    <text evidence="2 8">Belongs to the glycosyltransferase 92 family.</text>
</comment>
<evidence type="ECO:0000313" key="10">
    <source>
        <dbReference type="EnsemblMetazoa" id="RPRC009726-PA"/>
    </source>
</evidence>
<dbReference type="EMBL" id="GAHY01001973">
    <property type="protein sequence ID" value="JAA75537.1"/>
    <property type="molecule type" value="mRNA"/>
</dbReference>
<dbReference type="VEuPathDB" id="VectorBase:RPRC009726"/>
<evidence type="ECO:0000256" key="1">
    <source>
        <dbReference type="ARBA" id="ARBA00004167"/>
    </source>
</evidence>
<evidence type="ECO:0000313" key="9">
    <source>
        <dbReference type="EMBL" id="JAA75537.1"/>
    </source>
</evidence>
<keyword evidence="3 8" id="KW-0328">Glycosyltransferase</keyword>
<comment type="subcellular location">
    <subcellularLocation>
        <location evidence="1">Membrane</location>
        <topology evidence="1">Single-pass membrane protein</topology>
    </subcellularLocation>
</comment>
<dbReference type="PANTHER" id="PTHR21461:SF87">
    <property type="entry name" value="GH12965P"/>
    <property type="match status" value="1"/>
</dbReference>
<dbReference type="InterPro" id="IPR008166">
    <property type="entry name" value="Glyco_transf_92"/>
</dbReference>
<dbReference type="PANTHER" id="PTHR21461">
    <property type="entry name" value="GLYCOSYLTRANSFERASE FAMILY 92 PROTEIN"/>
    <property type="match status" value="1"/>
</dbReference>
<keyword evidence="6" id="KW-1133">Transmembrane helix</keyword>
<organism evidence="9">
    <name type="scientific">Rhodnius prolixus</name>
    <name type="common">Triatomid bug</name>
    <dbReference type="NCBI Taxonomy" id="13249"/>
    <lineage>
        <taxon>Eukaryota</taxon>
        <taxon>Metazoa</taxon>
        <taxon>Ecdysozoa</taxon>
        <taxon>Arthropoda</taxon>
        <taxon>Hexapoda</taxon>
        <taxon>Insecta</taxon>
        <taxon>Pterygota</taxon>
        <taxon>Neoptera</taxon>
        <taxon>Paraneoptera</taxon>
        <taxon>Hemiptera</taxon>
        <taxon>Heteroptera</taxon>
        <taxon>Panheteroptera</taxon>
        <taxon>Cimicomorpha</taxon>
        <taxon>Reduviidae</taxon>
        <taxon>Triatominae</taxon>
        <taxon>Rhodnius</taxon>
    </lineage>
</organism>
<dbReference type="AlphaFoldDB" id="R4FK84"/>
<dbReference type="RefSeq" id="XP_073998919.1">
    <property type="nucleotide sequence ID" value="XM_074142818.1"/>
</dbReference>
<accession>R4FK84</accession>
<protein>
    <recommendedName>
        <fullName evidence="8">Glycosyltransferase family 92 protein</fullName>
        <ecNumber evidence="8">2.4.1.-</ecNumber>
    </recommendedName>
</protein>
<keyword evidence="5" id="KW-0812">Transmembrane</keyword>
<reference evidence="10" key="3">
    <citation type="submission" date="2015-05" db="UniProtKB">
        <authorList>
            <consortium name="EnsemblMetazoa"/>
        </authorList>
    </citation>
    <scope>IDENTIFICATION</scope>
</reference>
<reference evidence="9" key="1">
    <citation type="submission" date="2013-04" db="EMBL/GenBank/DDBJ databases">
        <title>An insight into the transcriptome of the digestive tract of the blood sucking bug, Rhodnius prolixus.</title>
        <authorList>
            <person name="Ribeiro J.M.C."/>
            <person name="Genta F.A."/>
            <person name="Sorgine M.H.F."/>
            <person name="Paiva-Silva G.O."/>
            <person name="Majerowicz D."/>
            <person name="Medeiros M."/>
            <person name="Koerich L."/>
            <person name="Terra W.R."/>
            <person name="Ferreira C."/>
            <person name="Pimentel A.C."/>
            <person name="Bisch P.M."/>
            <person name="Diniz M.M.P."/>
            <person name="Nascimento R."/>
            <person name="Salmon D."/>
            <person name="Silber A.M."/>
            <person name="Alves M."/>
            <person name="Oliveira M.F."/>
            <person name="Gondim K.C."/>
            <person name="Silva Neto M.A.C."/>
            <person name="Atella G.C."/>
            <person name="Araujo H."/>
            <person name="Dias F.S."/>
            <person name="Polycarpo C.R."/>
            <person name="Fampa P."/>
            <person name="Melo A.C."/>
            <person name="Tanaka A.S."/>
            <person name="Balczun C."/>
            <person name="Oliveira J.H.M."/>
            <person name="Goncalves R."/>
            <person name="Lazoski C."/>
            <person name="Pereira M.A."/>
            <person name="Rivera-Pomar R."/>
            <person name="Diambra L."/>
            <person name="Schaub G.A."/>
            <person name="Garcia E.S."/>
            <person name="Azambuja P."/>
            <person name="Braz G.R.C."/>
            <person name="Oliveira P.L."/>
        </authorList>
    </citation>
    <scope>NUCLEOTIDE SEQUENCE</scope>
</reference>
<dbReference type="EMBL" id="ACPB03011931">
    <property type="status" value="NOT_ANNOTATED_CDS"/>
    <property type="molecule type" value="Genomic_DNA"/>
</dbReference>
<dbReference type="EC" id="2.4.1.-" evidence="8"/>
<dbReference type="OMA" id="YVNFFGR"/>
<sequence length="405" mass="46530">MKKYQQLSLFVLALISVIGLILYRKQYLELKTSVEGFSIFGEQEKPQKCVVLNETLKLDDLKLFYPVSGWMNLQDEFYVYSAFWKGKSITTAVGIGLKNRKPSFECHIWHDHGDSLFSNKGSFTFKEIQVESSDYNVFEYSCEINSPNLHGTPYMFVFIKQETKRFIPIDSGSSSLQQGSVAMCVYPDFQGLNKLNVIDFIAYHQLIGFTDFILYDEMHYGVLRKMRTILSGLNLIKSFSVLPWLVPIEQTDPAAKAVIDVDCLHRVTNKVSFIAIVSFEDYLLPKSQKKITNIIKYDSPASLKFKYQICCTDLNNDRVSEESWPLVLKKTQCMHSNESRHILINPQQDNTAKTITLKSEALINSYKRCSVSKNTKIIYDSTARKFLYDLLNSKIILLRNSGSLF</sequence>
<evidence type="ECO:0000256" key="6">
    <source>
        <dbReference type="ARBA" id="ARBA00022989"/>
    </source>
</evidence>
<dbReference type="Proteomes" id="UP000015103">
    <property type="component" value="Unassembled WGS sequence"/>
</dbReference>
<dbReference type="eggNOG" id="ENOG502S1RI">
    <property type="taxonomic scope" value="Eukaryota"/>
</dbReference>
<evidence type="ECO:0000256" key="7">
    <source>
        <dbReference type="ARBA" id="ARBA00023136"/>
    </source>
</evidence>
<proteinExistence type="evidence at transcript level"/>
<keyword evidence="11" id="KW-1185">Reference proteome</keyword>
<reference evidence="11" key="2">
    <citation type="submission" date="2015-04" db="EMBL/GenBank/DDBJ databases">
        <authorList>
            <person name="Wilson R.K."/>
            <person name="Warren W."/>
            <person name="Dotson E."/>
            <person name="Oliveira P.L."/>
        </authorList>
    </citation>
    <scope>NUCLEOTIDE SEQUENCE</scope>
</reference>
<evidence type="ECO:0000313" key="11">
    <source>
        <dbReference type="Proteomes" id="UP000015103"/>
    </source>
</evidence>
<dbReference type="GO" id="GO:0016020">
    <property type="term" value="C:membrane"/>
    <property type="evidence" value="ECO:0007669"/>
    <property type="project" value="UniProtKB-SubCell"/>
</dbReference>
<evidence type="ECO:0000256" key="5">
    <source>
        <dbReference type="ARBA" id="ARBA00022692"/>
    </source>
</evidence>
<dbReference type="GeneID" id="141461635"/>
<evidence type="ECO:0000256" key="2">
    <source>
        <dbReference type="ARBA" id="ARBA00007647"/>
    </source>
</evidence>
<dbReference type="GO" id="GO:0005737">
    <property type="term" value="C:cytoplasm"/>
    <property type="evidence" value="ECO:0007669"/>
    <property type="project" value="TreeGrafter"/>
</dbReference>
<evidence type="ECO:0000256" key="3">
    <source>
        <dbReference type="ARBA" id="ARBA00022676"/>
    </source>
</evidence>
<dbReference type="GO" id="GO:0016757">
    <property type="term" value="F:glycosyltransferase activity"/>
    <property type="evidence" value="ECO:0007669"/>
    <property type="project" value="UniProtKB-UniRule"/>
</dbReference>
<dbReference type="EnsemblMetazoa" id="RPRC009726-RA">
    <property type="protein sequence ID" value="RPRC009726-PA"/>
    <property type="gene ID" value="RPRC009726"/>
</dbReference>
<dbReference type="STRING" id="13249.R4FK84"/>
<dbReference type="HOGENOM" id="CLU_587070_0_0_1"/>
<keyword evidence="7" id="KW-0472">Membrane</keyword>